<evidence type="ECO:0000313" key="5">
    <source>
        <dbReference type="Proteomes" id="UP001165568"/>
    </source>
</evidence>
<keyword evidence="1" id="KW-0732">Signal</keyword>
<dbReference type="Pfam" id="PF01261">
    <property type="entry name" value="AP_endonuc_2"/>
    <property type="match status" value="1"/>
</dbReference>
<protein>
    <submittedName>
        <fullName evidence="3">Sugar phosphate isomerase/epimerase</fullName>
    </submittedName>
</protein>
<dbReference type="EMBL" id="JAMPJU010000002">
    <property type="protein sequence ID" value="MCV9881449.1"/>
    <property type="molecule type" value="Genomic_DNA"/>
</dbReference>
<accession>A0AA42C135</accession>
<dbReference type="Gene3D" id="3.20.20.150">
    <property type="entry name" value="Divalent-metal-dependent TIM barrel enzymes"/>
    <property type="match status" value="1"/>
</dbReference>
<dbReference type="InterPro" id="IPR036237">
    <property type="entry name" value="Xyl_isomerase-like_sf"/>
</dbReference>
<keyword evidence="3" id="KW-0413">Isomerase</keyword>
<gene>
    <name evidence="3" type="ORF">NC803_03885</name>
    <name evidence="4" type="ORF">NC856_04045</name>
</gene>
<evidence type="ECO:0000256" key="1">
    <source>
        <dbReference type="SAM" id="SignalP"/>
    </source>
</evidence>
<dbReference type="PANTHER" id="PTHR12110:SF41">
    <property type="entry name" value="INOSOSE DEHYDRATASE"/>
    <property type="match status" value="1"/>
</dbReference>
<dbReference type="RefSeq" id="WP_264089154.1">
    <property type="nucleotide sequence ID" value="NZ_JAMPJT010000002.1"/>
</dbReference>
<feature type="domain" description="Xylose isomerase-like TIM barrel" evidence="2">
    <location>
        <begin position="51"/>
        <end position="277"/>
    </location>
</feature>
<sequence>MRCMTLLRRFVIPFVFMLSSGFAVAEKPTGNQQIALQMYTLRNMGTLDEQFTLARKAGYKAVELVGTQGVSAPEMKALLVKHKLKAIAAHVQLAELKSNPEEVIAFNKAIGNRVIIVPSLDVTRLPNTPATWQQLGKQLNDIGADLKKRGMQLGYHNHNYEMKTYRGKTGLELLFDAAKPENLVMELDVAWASRGGQNPARLLTKYHGRIFSIHAKDNTPVGIGDDERNFAPPGEGLLAWDEIIPAAVKSGAKWFVVEHDLPKDPQAVISAAYRFLSEKLSVVKGKSGA</sequence>
<dbReference type="GO" id="GO:0016853">
    <property type="term" value="F:isomerase activity"/>
    <property type="evidence" value="ECO:0007669"/>
    <property type="project" value="UniProtKB-KW"/>
</dbReference>
<dbReference type="Proteomes" id="UP001165568">
    <property type="component" value="Unassembled WGS sequence"/>
</dbReference>
<feature type="signal peptide" evidence="1">
    <location>
        <begin position="1"/>
        <end position="25"/>
    </location>
</feature>
<proteinExistence type="predicted"/>
<organism evidence="3 6">
    <name type="scientific">Brenneria izbisi</name>
    <dbReference type="NCBI Taxonomy" id="2939450"/>
    <lineage>
        <taxon>Bacteria</taxon>
        <taxon>Pseudomonadati</taxon>
        <taxon>Pseudomonadota</taxon>
        <taxon>Gammaproteobacteria</taxon>
        <taxon>Enterobacterales</taxon>
        <taxon>Pectobacteriaceae</taxon>
        <taxon>Brenneria</taxon>
    </lineage>
</organism>
<evidence type="ECO:0000313" key="3">
    <source>
        <dbReference type="EMBL" id="MCV9877987.1"/>
    </source>
</evidence>
<evidence type="ECO:0000313" key="4">
    <source>
        <dbReference type="EMBL" id="MCV9881449.1"/>
    </source>
</evidence>
<dbReference type="SUPFAM" id="SSF51658">
    <property type="entry name" value="Xylose isomerase-like"/>
    <property type="match status" value="1"/>
</dbReference>
<evidence type="ECO:0000313" key="6">
    <source>
        <dbReference type="Proteomes" id="UP001165569"/>
    </source>
</evidence>
<dbReference type="Proteomes" id="UP001165569">
    <property type="component" value="Unassembled WGS sequence"/>
</dbReference>
<feature type="chain" id="PRO_5041274271" evidence="1">
    <location>
        <begin position="26"/>
        <end position="289"/>
    </location>
</feature>
<reference evidence="3" key="1">
    <citation type="submission" date="2022-04" db="EMBL/GenBank/DDBJ databases">
        <title>Brenneria sp. isolated from walnut trees in Serbia.</title>
        <authorList>
            <person name="Gasic K."/>
            <person name="Zlatkovic N."/>
            <person name="Kuzmanovic N."/>
        </authorList>
    </citation>
    <scope>NUCLEOTIDE SEQUENCE</scope>
    <source>
        <strain evidence="4">KBI 423</strain>
        <strain evidence="3">KBI 447</strain>
    </source>
</reference>
<dbReference type="InterPro" id="IPR013022">
    <property type="entry name" value="Xyl_isomerase-like_TIM-brl"/>
</dbReference>
<keyword evidence="5" id="KW-1185">Reference proteome</keyword>
<dbReference type="PANTHER" id="PTHR12110">
    <property type="entry name" value="HYDROXYPYRUVATE ISOMERASE"/>
    <property type="match status" value="1"/>
</dbReference>
<dbReference type="EMBL" id="JAMPJT010000002">
    <property type="protein sequence ID" value="MCV9877987.1"/>
    <property type="molecule type" value="Genomic_DNA"/>
</dbReference>
<dbReference type="AlphaFoldDB" id="A0AA42C135"/>
<dbReference type="InterPro" id="IPR050312">
    <property type="entry name" value="IolE/XylAMocC-like"/>
</dbReference>
<name>A0AA42C135_9GAMM</name>
<comment type="caution">
    <text evidence="3">The sequence shown here is derived from an EMBL/GenBank/DDBJ whole genome shotgun (WGS) entry which is preliminary data.</text>
</comment>
<evidence type="ECO:0000259" key="2">
    <source>
        <dbReference type="Pfam" id="PF01261"/>
    </source>
</evidence>